<comment type="function">
    <text evidence="7">Involved in cytoplasm to vacuole transport (Cvt) and autophagic vesicle formation. Autophagy is essential for maintenance of amino acid levels and protein synthesis under nitrogen starvation. Required for selective autophagic degradation of the nucleus (nucleophagy). Also required for mitophagy, which eliminates defective or superfluous mitochondria in order to fulfill cellular energy requirements and prevent excess ROS production. Conjugation with ATG12, through a ubiquitin-like conjugating system involving ATG7 as an E1-like activating enzyme and ATG10 as an E2-like conjugating enzyme, is essential for its function. The ATG12-ATG5 conjugate acts as an E3-like enzyme which is required for lipidation of ATG8 and ATG8 association to the vesicle membranes.</text>
</comment>
<keyword evidence="5 8" id="KW-0832">Ubl conjugation</keyword>
<dbReference type="VEuPathDB" id="FungiDB:MGYG_03056"/>
<dbReference type="InterPro" id="IPR042526">
    <property type="entry name" value="Atg5_HR"/>
</dbReference>
<dbReference type="Pfam" id="PF20637">
    <property type="entry name" value="ATG5_HBR"/>
    <property type="match status" value="1"/>
</dbReference>
<organism evidence="13">
    <name type="scientific">Arthroderma gypseum (strain ATCC MYA-4604 / CBS 118893)</name>
    <name type="common">Microsporum gypseum</name>
    <dbReference type="NCBI Taxonomy" id="535722"/>
    <lineage>
        <taxon>Eukaryota</taxon>
        <taxon>Fungi</taxon>
        <taxon>Dikarya</taxon>
        <taxon>Ascomycota</taxon>
        <taxon>Pezizomycotina</taxon>
        <taxon>Eurotiomycetes</taxon>
        <taxon>Eurotiomycetidae</taxon>
        <taxon>Onygenales</taxon>
        <taxon>Arthrodermataceae</taxon>
        <taxon>Nannizzia</taxon>
    </lineage>
</organism>
<dbReference type="GO" id="GO:0034274">
    <property type="term" value="C:Atg12-Atg5-Atg16 complex"/>
    <property type="evidence" value="ECO:0007669"/>
    <property type="project" value="TreeGrafter"/>
</dbReference>
<evidence type="ECO:0000256" key="1">
    <source>
        <dbReference type="ARBA" id="ARBA00004623"/>
    </source>
</evidence>
<feature type="domain" description="Autophagy protein ATG5 UblA" evidence="11">
    <location>
        <begin position="12"/>
        <end position="126"/>
    </location>
</feature>
<evidence type="ECO:0000313" key="13">
    <source>
        <dbReference type="Proteomes" id="UP000002669"/>
    </source>
</evidence>
<dbReference type="HOGENOM" id="CLU_051894_2_0_1"/>
<evidence type="ECO:0000256" key="2">
    <source>
        <dbReference type="ARBA" id="ARBA00006910"/>
    </source>
</evidence>
<dbReference type="FunFam" id="3.10.20.620:FF:000004">
    <property type="entry name" value="Autophagy protein 5"/>
    <property type="match status" value="1"/>
</dbReference>
<evidence type="ECO:0000259" key="9">
    <source>
        <dbReference type="Pfam" id="PF04106"/>
    </source>
</evidence>
<dbReference type="InterPro" id="IPR048318">
    <property type="entry name" value="ATG5_UblB"/>
</dbReference>
<dbReference type="GO" id="GO:0034045">
    <property type="term" value="C:phagophore assembly site membrane"/>
    <property type="evidence" value="ECO:0007669"/>
    <property type="project" value="UniProtKB-SubCell"/>
</dbReference>
<evidence type="ECO:0000256" key="8">
    <source>
        <dbReference type="RuleBase" id="RU361202"/>
    </source>
</evidence>
<accession>E4UQI0</accession>
<dbReference type="GO" id="GO:0034727">
    <property type="term" value="P:piecemeal microautophagy of the nucleus"/>
    <property type="evidence" value="ECO:0007669"/>
    <property type="project" value="TreeGrafter"/>
</dbReference>
<comment type="subcellular location">
    <subcellularLocation>
        <location evidence="1 8">Preautophagosomal structure membrane</location>
        <topology evidence="1 8">Peripheral membrane protein</topology>
    </subcellularLocation>
</comment>
<evidence type="ECO:0000256" key="6">
    <source>
        <dbReference type="ARBA" id="ARBA00023006"/>
    </source>
</evidence>
<dbReference type="Gene3D" id="1.10.246.190">
    <property type="entry name" value="Autophagy protein Apg5, helix rich domain"/>
    <property type="match status" value="1"/>
</dbReference>
<feature type="domain" description="Autophagy protein ATG5 UblB" evidence="9">
    <location>
        <begin position="206"/>
        <end position="304"/>
    </location>
</feature>
<dbReference type="GO" id="GO:0005776">
    <property type="term" value="C:autophagosome"/>
    <property type="evidence" value="ECO:0007669"/>
    <property type="project" value="TreeGrafter"/>
</dbReference>
<gene>
    <name evidence="12" type="ORF">MGYG_03056</name>
</gene>
<dbReference type="GO" id="GO:0000422">
    <property type="term" value="P:autophagy of mitochondrion"/>
    <property type="evidence" value="ECO:0007669"/>
    <property type="project" value="TreeGrafter"/>
</dbReference>
<reference evidence="13" key="1">
    <citation type="journal article" date="2012" name="MBio">
        <title>Comparative genome analysis of Trichophyton rubrum and related dermatophytes reveals candidate genes involved in infection.</title>
        <authorList>
            <person name="Martinez D.A."/>
            <person name="Oliver B.G."/>
            <person name="Graeser Y."/>
            <person name="Goldberg J.M."/>
            <person name="Li W."/>
            <person name="Martinez-Rossi N.M."/>
            <person name="Monod M."/>
            <person name="Shelest E."/>
            <person name="Barton R.C."/>
            <person name="Birch E."/>
            <person name="Brakhage A.A."/>
            <person name="Chen Z."/>
            <person name="Gurr S.J."/>
            <person name="Heiman D."/>
            <person name="Heitman J."/>
            <person name="Kosti I."/>
            <person name="Rossi A."/>
            <person name="Saif S."/>
            <person name="Samalova M."/>
            <person name="Saunders C.W."/>
            <person name="Shea T."/>
            <person name="Summerbell R.C."/>
            <person name="Xu J."/>
            <person name="Young S."/>
            <person name="Zeng Q."/>
            <person name="Birren B.W."/>
            <person name="Cuomo C.A."/>
            <person name="White T.C."/>
        </authorList>
    </citation>
    <scope>NUCLEOTIDE SEQUENCE [LARGE SCALE GENOMIC DNA]</scope>
    <source>
        <strain evidence="13">ATCC MYA-4604 / CBS 118893</strain>
    </source>
</reference>
<keyword evidence="8" id="KW-0472">Membrane</keyword>
<dbReference type="InterPro" id="IPR048940">
    <property type="entry name" value="ATG5_HBR"/>
</dbReference>
<dbReference type="Proteomes" id="UP000002669">
    <property type="component" value="Unassembled WGS sequence"/>
</dbReference>
<dbReference type="Pfam" id="PF04106">
    <property type="entry name" value="ATG5_UblB"/>
    <property type="match status" value="1"/>
</dbReference>
<dbReference type="PANTHER" id="PTHR13040:SF2">
    <property type="entry name" value="AUTOPHAGY PROTEIN 5"/>
    <property type="match status" value="1"/>
</dbReference>
<protein>
    <recommendedName>
        <fullName evidence="3 8">Autophagy protein 5</fullName>
    </recommendedName>
</protein>
<evidence type="ECO:0000256" key="3">
    <source>
        <dbReference type="ARBA" id="ARBA00015616"/>
    </source>
</evidence>
<evidence type="ECO:0000313" key="12">
    <source>
        <dbReference type="EMBL" id="EFR00050.1"/>
    </source>
</evidence>
<name>E4UQI0_ARTGP</name>
<dbReference type="InterPro" id="IPR042527">
    <property type="entry name" value="Atg5_UblA_dom_sf"/>
</dbReference>
<dbReference type="GO" id="GO:0044233">
    <property type="term" value="C:mitochondria-associated endoplasmic reticulum membrane contact site"/>
    <property type="evidence" value="ECO:0007669"/>
    <property type="project" value="TreeGrafter"/>
</dbReference>
<keyword evidence="6 8" id="KW-0072">Autophagy</keyword>
<dbReference type="GeneID" id="10030840"/>
<dbReference type="Gene3D" id="3.10.20.90">
    <property type="entry name" value="Phosphatidylinositol 3-kinase Catalytic Subunit, Chain A, domain 1"/>
    <property type="match status" value="1"/>
</dbReference>
<dbReference type="FunCoup" id="E4UQI0">
    <property type="interactions" value="334"/>
</dbReference>
<dbReference type="GO" id="GO:0019776">
    <property type="term" value="F:Atg8-family ligase activity"/>
    <property type="evidence" value="ECO:0007669"/>
    <property type="project" value="TreeGrafter"/>
</dbReference>
<dbReference type="eggNOG" id="KOG2976">
    <property type="taxonomic scope" value="Eukaryota"/>
</dbReference>
<sequence>MAATSQTLRQQVWEGCLPLQITLSKSECRVFDKADSYIISFPRLSYLPFLLPRLLDFFKPYLIGSDPVYPYQGWFEFEGVPLKWHYPVGLLYDLYASTEPTQGKDDDRDQRYTCRENLPWKLTLHFQDWPDQELVGLDEEGRVMHDFFMNSVKEADFVRNGTGKSIMALSREDSNKLWTSIQEHSFQAFHRVNNTLLPNLSTPFRNIPLRAYLPITAEPGKSSIKVVQSQFPPKIAASAPEGTEKQTQTIGTALHSIVPSLFPDDKDISTATPILHGAAVPMNAPVEEVVRCAAYADGWLNVVIRIHG</sequence>
<keyword evidence="4 8" id="KW-1017">Isopeptide bond</keyword>
<evidence type="ECO:0000256" key="5">
    <source>
        <dbReference type="ARBA" id="ARBA00022843"/>
    </source>
</evidence>
<dbReference type="EMBL" id="DS989823">
    <property type="protein sequence ID" value="EFR00050.1"/>
    <property type="molecule type" value="Genomic_DNA"/>
</dbReference>
<dbReference type="Gene3D" id="3.10.20.620">
    <property type="match status" value="1"/>
</dbReference>
<comment type="subunit">
    <text evidence="8">Conjugated with ATG12.</text>
</comment>
<comment type="similarity">
    <text evidence="2 8">Belongs to the ATG5 family.</text>
</comment>
<evidence type="ECO:0000256" key="4">
    <source>
        <dbReference type="ARBA" id="ARBA00022499"/>
    </source>
</evidence>
<dbReference type="RefSeq" id="XP_003175532.1">
    <property type="nucleotide sequence ID" value="XM_003175484.1"/>
</dbReference>
<dbReference type="AlphaFoldDB" id="E4UQI0"/>
<dbReference type="OrthoDB" id="272162at2759"/>
<evidence type="ECO:0000256" key="7">
    <source>
        <dbReference type="ARBA" id="ARBA00024770"/>
    </source>
</evidence>
<dbReference type="InterPro" id="IPR007239">
    <property type="entry name" value="Atg5"/>
</dbReference>
<evidence type="ECO:0000259" key="10">
    <source>
        <dbReference type="Pfam" id="PF20637"/>
    </source>
</evidence>
<dbReference type="OMA" id="SIQKAVW"/>
<dbReference type="Pfam" id="PF20638">
    <property type="entry name" value="ATG5_UblA"/>
    <property type="match status" value="1"/>
</dbReference>
<dbReference type="GO" id="GO:0061908">
    <property type="term" value="C:phagophore"/>
    <property type="evidence" value="ECO:0007669"/>
    <property type="project" value="TreeGrafter"/>
</dbReference>
<dbReference type="InterPro" id="IPR048939">
    <property type="entry name" value="ATG5_UblA"/>
</dbReference>
<dbReference type="STRING" id="535722.E4UQI0"/>
<keyword evidence="8" id="KW-0813">Transport</keyword>
<dbReference type="PANTHER" id="PTHR13040">
    <property type="entry name" value="AUTOPHAGY PROTEIN 5"/>
    <property type="match status" value="1"/>
</dbReference>
<keyword evidence="13" id="KW-1185">Reference proteome</keyword>
<feature type="domain" description="Autophagy protein ATG5 alpha-helical bundle region" evidence="10">
    <location>
        <begin position="142"/>
        <end position="198"/>
    </location>
</feature>
<dbReference type="InParanoid" id="E4UQI0"/>
<dbReference type="GO" id="GO:0006995">
    <property type="term" value="P:cellular response to nitrogen starvation"/>
    <property type="evidence" value="ECO:0007669"/>
    <property type="project" value="TreeGrafter"/>
</dbReference>
<evidence type="ECO:0000259" key="11">
    <source>
        <dbReference type="Pfam" id="PF20638"/>
    </source>
</evidence>
<proteinExistence type="inferred from homology"/>